<gene>
    <name evidence="2" type="ORF">HND93_36105</name>
</gene>
<keyword evidence="3" id="KW-1185">Reference proteome</keyword>
<reference evidence="2 3" key="1">
    <citation type="submission" date="2020-05" db="EMBL/GenBank/DDBJ databases">
        <title>Azospirillum oleiclasticum sp. nov, a nitrogen-fixing and heavy crude oil-emulsifying bacterium isolated from the crude oil of Yumen Oilfield.</title>
        <authorList>
            <person name="Wu D."/>
            <person name="Cai M."/>
            <person name="Zhang X."/>
        </authorList>
    </citation>
    <scope>NUCLEOTIDE SEQUENCE [LARGE SCALE GENOMIC DNA]</scope>
    <source>
        <strain evidence="2 3">ROY-1-1-2</strain>
    </source>
</reference>
<dbReference type="Proteomes" id="UP000584642">
    <property type="component" value="Unassembled WGS sequence"/>
</dbReference>
<name>A0ABX2TLB7_9PROT</name>
<protein>
    <submittedName>
        <fullName evidence="2">Uncharacterized protein</fullName>
    </submittedName>
</protein>
<evidence type="ECO:0000256" key="1">
    <source>
        <dbReference type="SAM" id="MobiDB-lite"/>
    </source>
</evidence>
<evidence type="ECO:0000313" key="2">
    <source>
        <dbReference type="EMBL" id="NYZ25154.1"/>
    </source>
</evidence>
<sequence>MSMVFERLPNSNLWVLHTSRPASAGDGPREAEPEPVLEPEGEPADGRPVPRMVAGVITVPAMTPQP</sequence>
<feature type="region of interest" description="Disordered" evidence="1">
    <location>
        <begin position="18"/>
        <end position="50"/>
    </location>
</feature>
<dbReference type="RefSeq" id="WP_180286926.1">
    <property type="nucleotide sequence ID" value="NZ_JABFDB010000059.1"/>
</dbReference>
<dbReference type="EMBL" id="JABFDB010000059">
    <property type="protein sequence ID" value="NYZ25154.1"/>
    <property type="molecule type" value="Genomic_DNA"/>
</dbReference>
<proteinExistence type="predicted"/>
<feature type="compositionally biased region" description="Acidic residues" evidence="1">
    <location>
        <begin position="33"/>
        <end position="43"/>
    </location>
</feature>
<organism evidence="2 3">
    <name type="scientific">Azospirillum oleiclasticum</name>
    <dbReference type="NCBI Taxonomy" id="2735135"/>
    <lineage>
        <taxon>Bacteria</taxon>
        <taxon>Pseudomonadati</taxon>
        <taxon>Pseudomonadota</taxon>
        <taxon>Alphaproteobacteria</taxon>
        <taxon>Rhodospirillales</taxon>
        <taxon>Azospirillaceae</taxon>
        <taxon>Azospirillum</taxon>
    </lineage>
</organism>
<evidence type="ECO:0000313" key="3">
    <source>
        <dbReference type="Proteomes" id="UP000584642"/>
    </source>
</evidence>
<comment type="caution">
    <text evidence="2">The sequence shown here is derived from an EMBL/GenBank/DDBJ whole genome shotgun (WGS) entry which is preliminary data.</text>
</comment>
<accession>A0ABX2TLB7</accession>